<name>A0A1H7L9L2_9GAMM</name>
<feature type="transmembrane region" description="Helical" evidence="2">
    <location>
        <begin position="17"/>
        <end position="36"/>
    </location>
</feature>
<reference evidence="5" key="1">
    <citation type="submission" date="2016-10" db="EMBL/GenBank/DDBJ databases">
        <authorList>
            <person name="Varghese N."/>
            <person name="Submissions S."/>
        </authorList>
    </citation>
    <scope>NUCLEOTIDE SEQUENCE [LARGE SCALE GENOMIC DNA]</scope>
    <source>
        <strain evidence="5">CGMCC 1.9127</strain>
    </source>
</reference>
<dbReference type="STRING" id="641665.GCA_002104455_02921"/>
<keyword evidence="5" id="KW-1185">Reference proteome</keyword>
<keyword evidence="2" id="KW-0812">Transmembrane</keyword>
<evidence type="ECO:0000313" key="5">
    <source>
        <dbReference type="Proteomes" id="UP000199297"/>
    </source>
</evidence>
<feature type="compositionally biased region" description="Polar residues" evidence="1">
    <location>
        <begin position="1322"/>
        <end position="1333"/>
    </location>
</feature>
<dbReference type="InterPro" id="IPR025263">
    <property type="entry name" value="YhdP_central"/>
</dbReference>
<gene>
    <name evidence="4" type="ORF">SAMN05216262_10486</name>
</gene>
<dbReference type="Proteomes" id="UP000199297">
    <property type="component" value="Unassembled WGS sequence"/>
</dbReference>
<dbReference type="NCBIfam" id="TIGR02099">
    <property type="entry name" value="YhdP family protein"/>
    <property type="match status" value="1"/>
</dbReference>
<dbReference type="PANTHER" id="PTHR38690">
    <property type="entry name" value="PROTEASE-RELATED"/>
    <property type="match status" value="1"/>
</dbReference>
<evidence type="ECO:0000256" key="1">
    <source>
        <dbReference type="SAM" id="MobiDB-lite"/>
    </source>
</evidence>
<dbReference type="OrthoDB" id="9762238at2"/>
<dbReference type="RefSeq" id="WP_085284444.1">
    <property type="nucleotide sequence ID" value="NZ_FOBI01000004.1"/>
</dbReference>
<sequence length="1333" mass="147141">MSVSTVLNRWLKRLYKLLAILLVVFAVLISTLRLFLPYAHNYRQDVEDYLNGQYHSNISIGSLSMGWSKSGPTLITEQVKLLSSTDNKIYLDRLEVELDFWRSLQTGQIVTKDFVITGAELEFEQATLANSADEVKAPEDKSSNLIQTLSTILLEQISRFSIRDSHVLYHTATGVRAFTISEMFWLNADDRHQANGSVIVDGLSSNNLKLLLDFQGKSFKDLSGQAYLQANEIDITPWLGRVLAIKDAKTHSAINFNAWLTITSGHAEYIQLALGNNEITWQHLGQTQSFEINGGDIVIKAENQLAYTLATSPLTIKRNNAETNRLSLAMHTLGDTIEGYIDGLELASFEGISPLLLDNTALENLLLDLDATGRIEDIHFRVKPNQQAVTAKFNNVNSHFSHGIPGIDQVSGELIYLNNQLQIALTANDGALNFDKHFKFPIPYTHLSALVNARFSADAWQFSAENIALTSPQLQLNADLSVASNKAQAPSMALLASVKQGDAQFAEYFYPHLLMGEDLVNYLNGAIIKGDVEQALVLFNGPFNAFPFHQDEGVFVVDAELTNSRFKFDAQWPAIDHFAANLNFTNNSMRITGRAGLLSGIDVTGVIATIDDLADKQVLKVDANFNHLSPPLVSQLMAASPMQSTVGVTLEKAVVSGPIDGKFSLILPLNNPDAVLAKGFVDFKNNNLALQSPRLDFSNIQGRLSYENDLITATDLKLTWRDMPITVNVEAKQNSEQYRVNINTVGQWQPQLWQAQIPKVLRKYGQGALTWQGDLALNISAENFSYDYQINSTLNELALALPSPFSKLAGEPRLFNIHAFGDQSSSTITGDIGDNIDFYGSLDHQQAQFSLAHLVLGQQQLWLPTTGFHITADVAEANFEQWQPLIADILTALDEAETSQHNAQAATPSLLNAPNKIHGKLGQVNVYGEHIQQLDFSLSPQTDHWLLNVNAKELRGSANIYHDWHQQGIAINADFIHLAPPLNEDIRGAEPQTAEAQQSPETENNSEIDHRQNAEIFAFMPPLQVQCASCRYGHYDLGQVEFSLTRKDDNRLVMQDFVAQRGKNSLAFQGQWQLDELDSKTTLTGTLVTSDVAREVENLGYVSIIKDSGAKLSYDVQWQGGPHNFSTATFNGELAAAFDDGYLADVDDKGVRILSLLSLQSLVRKLSFDFRDIFSDGMFYRELTGSFTVKDGVAYTDNVLMKGTAGDLSIVGNTNLNNGDLDYRMSYKPNLTSSLPVLAWIATLNPVTFLAGVALDEVITSTVIAEINFEVTGNLADPQFKQVSRKNQNISVGRSSPPKIVETVPEGASLAKPITKQPPASIEQNLKANDNES</sequence>
<evidence type="ECO:0000256" key="2">
    <source>
        <dbReference type="SAM" id="Phobius"/>
    </source>
</evidence>
<dbReference type="Pfam" id="PF13116">
    <property type="entry name" value="YhdP"/>
    <property type="match status" value="1"/>
</dbReference>
<accession>A0A1H7L9L2</accession>
<keyword evidence="2" id="KW-1133">Transmembrane helix</keyword>
<organism evidence="4 5">
    <name type="scientific">Colwellia chukchiensis</name>
    <dbReference type="NCBI Taxonomy" id="641665"/>
    <lineage>
        <taxon>Bacteria</taxon>
        <taxon>Pseudomonadati</taxon>
        <taxon>Pseudomonadota</taxon>
        <taxon>Gammaproteobacteria</taxon>
        <taxon>Alteromonadales</taxon>
        <taxon>Colwelliaceae</taxon>
        <taxon>Colwellia</taxon>
    </lineage>
</organism>
<feature type="region of interest" description="Disordered" evidence="1">
    <location>
        <begin position="1308"/>
        <end position="1333"/>
    </location>
</feature>
<dbReference type="PANTHER" id="PTHR38690:SF1">
    <property type="entry name" value="PROTEASE"/>
    <property type="match status" value="1"/>
</dbReference>
<protein>
    <submittedName>
        <fullName evidence="4">TIGR02099 family protein</fullName>
    </submittedName>
</protein>
<feature type="domain" description="YhdP central" evidence="3">
    <location>
        <begin position="2"/>
        <end position="1279"/>
    </location>
</feature>
<dbReference type="EMBL" id="FOBI01000004">
    <property type="protein sequence ID" value="SEK95436.1"/>
    <property type="molecule type" value="Genomic_DNA"/>
</dbReference>
<evidence type="ECO:0000259" key="3">
    <source>
        <dbReference type="Pfam" id="PF13116"/>
    </source>
</evidence>
<evidence type="ECO:0000313" key="4">
    <source>
        <dbReference type="EMBL" id="SEK95436.1"/>
    </source>
</evidence>
<keyword evidence="2" id="KW-0472">Membrane</keyword>
<dbReference type="InterPro" id="IPR011836">
    <property type="entry name" value="YhdP"/>
</dbReference>
<proteinExistence type="predicted"/>